<keyword evidence="4" id="KW-1185">Reference proteome</keyword>
<proteinExistence type="predicted"/>
<evidence type="ECO:0000256" key="1">
    <source>
        <dbReference type="ARBA" id="ARBA00022723"/>
    </source>
</evidence>
<gene>
    <name evidence="3" type="ORF">GDO78_014002</name>
</gene>
<name>A0A8J6EQ82_ELECQ</name>
<evidence type="ECO:0000313" key="4">
    <source>
        <dbReference type="Proteomes" id="UP000770717"/>
    </source>
</evidence>
<evidence type="ECO:0000256" key="2">
    <source>
        <dbReference type="ARBA" id="ARBA00022737"/>
    </source>
</evidence>
<dbReference type="InterPro" id="IPR052266">
    <property type="entry name" value="Miro-EF-hand_domain"/>
</dbReference>
<dbReference type="Proteomes" id="UP000770717">
    <property type="component" value="Unassembled WGS sequence"/>
</dbReference>
<dbReference type="PANTHER" id="PTHR46819:SF1">
    <property type="entry name" value="EF-HAND CALCIUM-BINDING DOMAIN-CONTAINING PROTEIN 7"/>
    <property type="match status" value="1"/>
</dbReference>
<keyword evidence="1" id="KW-0479">Metal-binding</keyword>
<sequence>MDGYEHITIYTYKNDTRITSVIENKSDKKIMVQVNNDQSKNCISSRGLSMFAVEVPGKSTMVKEAGNPYHTVVESWHRPCMHALANTAC</sequence>
<dbReference type="GO" id="GO:0046872">
    <property type="term" value="F:metal ion binding"/>
    <property type="evidence" value="ECO:0007669"/>
    <property type="project" value="UniProtKB-KW"/>
</dbReference>
<dbReference type="OrthoDB" id="26525at2759"/>
<protein>
    <submittedName>
        <fullName evidence="3">Uncharacterized protein</fullName>
    </submittedName>
</protein>
<comment type="caution">
    <text evidence="3">The sequence shown here is derived from an EMBL/GenBank/DDBJ whole genome shotgun (WGS) entry which is preliminary data.</text>
</comment>
<keyword evidence="2" id="KW-0677">Repeat</keyword>
<dbReference type="GO" id="GO:0060170">
    <property type="term" value="C:ciliary membrane"/>
    <property type="evidence" value="ECO:0007669"/>
    <property type="project" value="TreeGrafter"/>
</dbReference>
<dbReference type="EMBL" id="WNTK01000024">
    <property type="protein sequence ID" value="KAG9473140.1"/>
    <property type="molecule type" value="Genomic_DNA"/>
</dbReference>
<dbReference type="GO" id="GO:1903569">
    <property type="term" value="P:positive regulation of protein localization to ciliary membrane"/>
    <property type="evidence" value="ECO:0007669"/>
    <property type="project" value="TreeGrafter"/>
</dbReference>
<reference evidence="3" key="1">
    <citation type="thesis" date="2020" institute="ProQuest LLC" country="789 East Eisenhower Parkway, Ann Arbor, MI, USA">
        <title>Comparative Genomics and Chromosome Evolution.</title>
        <authorList>
            <person name="Mudd A.B."/>
        </authorList>
    </citation>
    <scope>NUCLEOTIDE SEQUENCE</scope>
    <source>
        <strain evidence="3">HN-11 Male</strain>
        <tissue evidence="3">Kidney and liver</tissue>
    </source>
</reference>
<evidence type="ECO:0000313" key="3">
    <source>
        <dbReference type="EMBL" id="KAG9473140.1"/>
    </source>
</evidence>
<dbReference type="GO" id="GO:0098797">
    <property type="term" value="C:plasma membrane protein complex"/>
    <property type="evidence" value="ECO:0007669"/>
    <property type="project" value="TreeGrafter"/>
</dbReference>
<dbReference type="PANTHER" id="PTHR46819">
    <property type="entry name" value="EF-HAND CALCIUM-BINDING DOMAIN-CONTAINING PROTEIN 7"/>
    <property type="match status" value="1"/>
</dbReference>
<dbReference type="AlphaFoldDB" id="A0A8J6EQ82"/>
<organism evidence="3 4">
    <name type="scientific">Eleutherodactylus coqui</name>
    <name type="common">Puerto Rican coqui</name>
    <dbReference type="NCBI Taxonomy" id="57060"/>
    <lineage>
        <taxon>Eukaryota</taxon>
        <taxon>Metazoa</taxon>
        <taxon>Chordata</taxon>
        <taxon>Craniata</taxon>
        <taxon>Vertebrata</taxon>
        <taxon>Euteleostomi</taxon>
        <taxon>Amphibia</taxon>
        <taxon>Batrachia</taxon>
        <taxon>Anura</taxon>
        <taxon>Neobatrachia</taxon>
        <taxon>Hyloidea</taxon>
        <taxon>Eleutherodactylidae</taxon>
        <taxon>Eleutherodactylinae</taxon>
        <taxon>Eleutherodactylus</taxon>
        <taxon>Eleutherodactylus</taxon>
    </lineage>
</organism>
<accession>A0A8J6EQ82</accession>